<evidence type="ECO:0000313" key="1">
    <source>
        <dbReference type="EMBL" id="CAE7247701.1"/>
    </source>
</evidence>
<name>A0A812LVT5_SYMPI</name>
<accession>A0A812LVT5</accession>
<evidence type="ECO:0000313" key="2">
    <source>
        <dbReference type="Proteomes" id="UP000649617"/>
    </source>
</evidence>
<dbReference type="EMBL" id="CAJNIZ010006169">
    <property type="protein sequence ID" value="CAE7247701.1"/>
    <property type="molecule type" value="Genomic_DNA"/>
</dbReference>
<proteinExistence type="predicted"/>
<dbReference type="Proteomes" id="UP000649617">
    <property type="component" value="Unassembled WGS sequence"/>
</dbReference>
<keyword evidence="2" id="KW-1185">Reference proteome</keyword>
<reference evidence="1" key="1">
    <citation type="submission" date="2021-02" db="EMBL/GenBank/DDBJ databases">
        <authorList>
            <person name="Dougan E. K."/>
            <person name="Rhodes N."/>
            <person name="Thang M."/>
            <person name="Chan C."/>
        </authorList>
    </citation>
    <scope>NUCLEOTIDE SEQUENCE</scope>
</reference>
<protein>
    <submittedName>
        <fullName evidence="1">RE1 protein</fullName>
    </submittedName>
</protein>
<dbReference type="PANTHER" id="PTHR11439">
    <property type="entry name" value="GAG-POL-RELATED RETROTRANSPOSON"/>
    <property type="match status" value="1"/>
</dbReference>
<sequence length="265" mass="29036">MSGYFRQWSTIQKEVLFGNVNVLFTVQKMCAVFATGDKKAIADVVASLQKELLLRVTGELSEDQEAIFLGRLMQRTSTSVEMFMETSHIDCILEQASGKTCRAAPTPGTDALKKGKAKLAEALLPEEHQQCRKPVGQLLGLCNLRMDVMCAVRELSRGIAAPTMDQRAKRKHLLRCLGGSKNYAQEICPKLRLSEKRSSLDVQSYVGNDWAGDPNTGHSTSGVATYLLGVNLQSNSRTQQTIGLSRREAELYAIGAGAVDSLVIR</sequence>
<dbReference type="AlphaFoldDB" id="A0A812LVT5"/>
<organism evidence="1 2">
    <name type="scientific">Symbiodinium pilosum</name>
    <name type="common">Dinoflagellate</name>
    <dbReference type="NCBI Taxonomy" id="2952"/>
    <lineage>
        <taxon>Eukaryota</taxon>
        <taxon>Sar</taxon>
        <taxon>Alveolata</taxon>
        <taxon>Dinophyceae</taxon>
        <taxon>Suessiales</taxon>
        <taxon>Symbiodiniaceae</taxon>
        <taxon>Symbiodinium</taxon>
    </lineage>
</organism>
<comment type="caution">
    <text evidence="1">The sequence shown here is derived from an EMBL/GenBank/DDBJ whole genome shotgun (WGS) entry which is preliminary data.</text>
</comment>
<dbReference type="OrthoDB" id="1919845at2759"/>
<gene>
    <name evidence="1" type="primary">RE1</name>
    <name evidence="1" type="ORF">SPIL2461_LOCUS4602</name>
</gene>